<dbReference type="Proteomes" id="UP000673691">
    <property type="component" value="Unassembled WGS sequence"/>
</dbReference>
<gene>
    <name evidence="1" type="ORF">BJ554DRAFT_1302</name>
</gene>
<protein>
    <submittedName>
        <fullName evidence="1">Uncharacterized protein</fullName>
    </submittedName>
</protein>
<reference evidence="1 2" key="1">
    <citation type="journal article" name="Sci. Rep.">
        <title>Genome-scale phylogenetic analyses confirm Olpidium as the closest living zoosporic fungus to the non-flagellated, terrestrial fungi.</title>
        <authorList>
            <person name="Chang Y."/>
            <person name="Rochon D."/>
            <person name="Sekimoto S."/>
            <person name="Wang Y."/>
            <person name="Chovatia M."/>
            <person name="Sandor L."/>
            <person name="Salamov A."/>
            <person name="Grigoriev I.V."/>
            <person name="Stajich J.E."/>
            <person name="Spatafora J.W."/>
        </authorList>
    </citation>
    <scope>NUCLEOTIDE SEQUENCE [LARGE SCALE GENOMIC DNA]</scope>
    <source>
        <strain evidence="1">S191</strain>
    </source>
</reference>
<accession>A0A8H7ZSI9</accession>
<dbReference type="AlphaFoldDB" id="A0A8H7ZSI9"/>
<proteinExistence type="predicted"/>
<dbReference type="EMBL" id="JAEFCI010008440">
    <property type="protein sequence ID" value="KAG5458464.1"/>
    <property type="molecule type" value="Genomic_DNA"/>
</dbReference>
<evidence type="ECO:0000313" key="2">
    <source>
        <dbReference type="Proteomes" id="UP000673691"/>
    </source>
</evidence>
<comment type="caution">
    <text evidence="1">The sequence shown here is derived from an EMBL/GenBank/DDBJ whole genome shotgun (WGS) entry which is preliminary data.</text>
</comment>
<evidence type="ECO:0000313" key="1">
    <source>
        <dbReference type="EMBL" id="KAG5458464.1"/>
    </source>
</evidence>
<keyword evidence="2" id="KW-1185">Reference proteome</keyword>
<sequence length="65" mass="7141">MISSSVFTHALCVHLANMLAPPVPINRGMEAKRTCMMRSCAGVDSVDMPRLHGVIMSFPFVVNQH</sequence>
<organism evidence="1 2">
    <name type="scientific">Olpidium bornovanus</name>
    <dbReference type="NCBI Taxonomy" id="278681"/>
    <lineage>
        <taxon>Eukaryota</taxon>
        <taxon>Fungi</taxon>
        <taxon>Fungi incertae sedis</taxon>
        <taxon>Olpidiomycota</taxon>
        <taxon>Olpidiomycotina</taxon>
        <taxon>Olpidiomycetes</taxon>
        <taxon>Olpidiales</taxon>
        <taxon>Olpidiaceae</taxon>
        <taxon>Olpidium</taxon>
    </lineage>
</organism>
<name>A0A8H7ZSI9_9FUNG</name>